<organism evidence="1 2">
    <name type="scientific">Pseudoprimorskyibacter insulae</name>
    <dbReference type="NCBI Taxonomy" id="1695997"/>
    <lineage>
        <taxon>Bacteria</taxon>
        <taxon>Pseudomonadati</taxon>
        <taxon>Pseudomonadota</taxon>
        <taxon>Alphaproteobacteria</taxon>
        <taxon>Rhodobacterales</taxon>
        <taxon>Paracoccaceae</taxon>
        <taxon>Pseudoprimorskyibacter</taxon>
    </lineage>
</organism>
<reference evidence="2" key="1">
    <citation type="submission" date="2018-03" db="EMBL/GenBank/DDBJ databases">
        <authorList>
            <person name="Rodrigo-Torres L."/>
            <person name="Arahal R. D."/>
            <person name="Lucena T."/>
        </authorList>
    </citation>
    <scope>NUCLEOTIDE SEQUENCE [LARGE SCALE GENOMIC DNA]</scope>
    <source>
        <strain evidence="2">CECT 8871</strain>
    </source>
</reference>
<gene>
    <name evidence="1" type="ORF">PRI8871_00904</name>
</gene>
<dbReference type="AlphaFoldDB" id="A0A2R8AQD0"/>
<protein>
    <submittedName>
        <fullName evidence="1">Uncharacterized protein</fullName>
    </submittedName>
</protein>
<proteinExistence type="predicted"/>
<name>A0A2R8AQD0_9RHOB</name>
<dbReference type="RefSeq" id="WP_146188652.1">
    <property type="nucleotide sequence ID" value="NZ_OMOJ01000001.1"/>
</dbReference>
<evidence type="ECO:0000313" key="1">
    <source>
        <dbReference type="EMBL" id="SPF78308.1"/>
    </source>
</evidence>
<keyword evidence="2" id="KW-1185">Reference proteome</keyword>
<dbReference type="Proteomes" id="UP000244904">
    <property type="component" value="Unassembled WGS sequence"/>
</dbReference>
<evidence type="ECO:0000313" key="2">
    <source>
        <dbReference type="Proteomes" id="UP000244904"/>
    </source>
</evidence>
<dbReference type="EMBL" id="OMOJ01000001">
    <property type="protein sequence ID" value="SPF78308.1"/>
    <property type="molecule type" value="Genomic_DNA"/>
</dbReference>
<sequence length="72" mass="7784">MSIVMTAGALHRTSRAATSHPGIARWSHRVVADAIRYSVSLSQRRPGFSIDHSRKTLASRATINIINGRTGG</sequence>
<accession>A0A2R8AQD0</accession>